<dbReference type="EMBL" id="BOPC01000025">
    <property type="protein sequence ID" value="GIJ26848.1"/>
    <property type="molecule type" value="Genomic_DNA"/>
</dbReference>
<sequence>MRSTSGENNELMTPSSPQGRDTDDARDLNIADRRFAVMAVSRALGHRRTDETESINWLRRPAAEMPLRHAP</sequence>
<name>A0ABQ4J9J7_9ACTN</name>
<gene>
    <name evidence="2" type="ORF">Vqi01_20100</name>
</gene>
<evidence type="ECO:0000313" key="3">
    <source>
        <dbReference type="Proteomes" id="UP000653076"/>
    </source>
</evidence>
<dbReference type="Proteomes" id="UP000653076">
    <property type="component" value="Unassembled WGS sequence"/>
</dbReference>
<organism evidence="2 3">
    <name type="scientific">Micromonospora qiuiae</name>
    <dbReference type="NCBI Taxonomy" id="502268"/>
    <lineage>
        <taxon>Bacteria</taxon>
        <taxon>Bacillati</taxon>
        <taxon>Actinomycetota</taxon>
        <taxon>Actinomycetes</taxon>
        <taxon>Micromonosporales</taxon>
        <taxon>Micromonosporaceae</taxon>
        <taxon>Micromonospora</taxon>
    </lineage>
</organism>
<keyword evidence="3" id="KW-1185">Reference proteome</keyword>
<protein>
    <submittedName>
        <fullName evidence="2">Uncharacterized protein</fullName>
    </submittedName>
</protein>
<evidence type="ECO:0000256" key="1">
    <source>
        <dbReference type="SAM" id="MobiDB-lite"/>
    </source>
</evidence>
<accession>A0ABQ4J9J7</accession>
<evidence type="ECO:0000313" key="2">
    <source>
        <dbReference type="EMBL" id="GIJ26848.1"/>
    </source>
</evidence>
<comment type="caution">
    <text evidence="2">The sequence shown here is derived from an EMBL/GenBank/DDBJ whole genome shotgun (WGS) entry which is preliminary data.</text>
</comment>
<proteinExistence type="predicted"/>
<feature type="compositionally biased region" description="Polar residues" evidence="1">
    <location>
        <begin position="1"/>
        <end position="19"/>
    </location>
</feature>
<reference evidence="2 3" key="1">
    <citation type="submission" date="2021-01" db="EMBL/GenBank/DDBJ databases">
        <title>Whole genome shotgun sequence of Verrucosispora qiuiae NBRC 106684.</title>
        <authorList>
            <person name="Komaki H."/>
            <person name="Tamura T."/>
        </authorList>
    </citation>
    <scope>NUCLEOTIDE SEQUENCE [LARGE SCALE GENOMIC DNA]</scope>
    <source>
        <strain evidence="2 3">NBRC 106684</strain>
    </source>
</reference>
<feature type="region of interest" description="Disordered" evidence="1">
    <location>
        <begin position="1"/>
        <end position="27"/>
    </location>
</feature>